<keyword evidence="4" id="KW-1185">Reference proteome</keyword>
<name>D7FHI7_ECTSI</name>
<dbReference type="AlphaFoldDB" id="D7FHI7"/>
<keyword evidence="1" id="KW-0732">Signal</keyword>
<dbReference type="InterPro" id="IPR028994">
    <property type="entry name" value="Integrin_alpha_N"/>
</dbReference>
<evidence type="ECO:0000256" key="1">
    <source>
        <dbReference type="ARBA" id="ARBA00022729"/>
    </source>
</evidence>
<dbReference type="PANTHER" id="PTHR44103:SF1">
    <property type="entry name" value="PROPROTEIN CONVERTASE P"/>
    <property type="match status" value="1"/>
</dbReference>
<dbReference type="SUPFAM" id="SSF69318">
    <property type="entry name" value="Integrin alpha N-terminal domain"/>
    <property type="match status" value="1"/>
</dbReference>
<dbReference type="EMBL" id="FN649760">
    <property type="protein sequence ID" value="CBJ28549.1"/>
    <property type="molecule type" value="Genomic_DNA"/>
</dbReference>
<proteinExistence type="predicted"/>
<dbReference type="OrthoDB" id="10022113at2759"/>
<dbReference type="Proteomes" id="UP000002630">
    <property type="component" value="Unassembled WGS sequence"/>
</dbReference>
<reference evidence="3 4" key="1">
    <citation type="journal article" date="2010" name="Nature">
        <title>The Ectocarpus genome and the independent evolution of multicellularity in brown algae.</title>
        <authorList>
            <person name="Cock J.M."/>
            <person name="Sterck L."/>
            <person name="Rouze P."/>
            <person name="Scornet D."/>
            <person name="Allen A.E."/>
            <person name="Amoutzias G."/>
            <person name="Anthouard V."/>
            <person name="Artiguenave F."/>
            <person name="Aury J.M."/>
            <person name="Badger J.H."/>
            <person name="Beszteri B."/>
            <person name="Billiau K."/>
            <person name="Bonnet E."/>
            <person name="Bothwell J.H."/>
            <person name="Bowler C."/>
            <person name="Boyen C."/>
            <person name="Brownlee C."/>
            <person name="Carrano C.J."/>
            <person name="Charrier B."/>
            <person name="Cho G.Y."/>
            <person name="Coelho S.M."/>
            <person name="Collen J."/>
            <person name="Corre E."/>
            <person name="Da Silva C."/>
            <person name="Delage L."/>
            <person name="Delaroque N."/>
            <person name="Dittami S.M."/>
            <person name="Doulbeau S."/>
            <person name="Elias M."/>
            <person name="Farnham G."/>
            <person name="Gachon C.M."/>
            <person name="Gschloessl B."/>
            <person name="Heesch S."/>
            <person name="Jabbari K."/>
            <person name="Jubin C."/>
            <person name="Kawai H."/>
            <person name="Kimura K."/>
            <person name="Kloareg B."/>
            <person name="Kupper F.C."/>
            <person name="Lang D."/>
            <person name="Le Bail A."/>
            <person name="Leblanc C."/>
            <person name="Lerouge P."/>
            <person name="Lohr M."/>
            <person name="Lopez P.J."/>
            <person name="Martens C."/>
            <person name="Maumus F."/>
            <person name="Michel G."/>
            <person name="Miranda-Saavedra D."/>
            <person name="Morales J."/>
            <person name="Moreau H."/>
            <person name="Motomura T."/>
            <person name="Nagasato C."/>
            <person name="Napoli C.A."/>
            <person name="Nelson D.R."/>
            <person name="Nyvall-Collen P."/>
            <person name="Peters A.F."/>
            <person name="Pommier C."/>
            <person name="Potin P."/>
            <person name="Poulain J."/>
            <person name="Quesneville H."/>
            <person name="Read B."/>
            <person name="Rensing S.A."/>
            <person name="Ritter A."/>
            <person name="Rousvoal S."/>
            <person name="Samanta M."/>
            <person name="Samson G."/>
            <person name="Schroeder D.C."/>
            <person name="Segurens B."/>
            <person name="Strittmatter M."/>
            <person name="Tonon T."/>
            <person name="Tregear J.W."/>
            <person name="Valentin K."/>
            <person name="von Dassow P."/>
            <person name="Yamagishi T."/>
            <person name="Van de Peer Y."/>
            <person name="Wincker P."/>
        </authorList>
    </citation>
    <scope>NUCLEOTIDE SEQUENCE [LARGE SCALE GENOMIC DNA]</scope>
    <source>
        <strain evidence="4">Ec32 / CCAP1310/4</strain>
    </source>
</reference>
<evidence type="ECO:0000313" key="4">
    <source>
        <dbReference type="Proteomes" id="UP000002630"/>
    </source>
</evidence>
<gene>
    <name evidence="3" type="ORF">Esi_0108_0078</name>
</gene>
<feature type="compositionally biased region" description="Polar residues" evidence="2">
    <location>
        <begin position="451"/>
        <end position="461"/>
    </location>
</feature>
<accession>D7FHI7</accession>
<dbReference type="InterPro" id="IPR013517">
    <property type="entry name" value="FG-GAP"/>
</dbReference>
<dbReference type="Pfam" id="PF13517">
    <property type="entry name" value="FG-GAP_3"/>
    <property type="match status" value="3"/>
</dbReference>
<organism evidence="3 4">
    <name type="scientific">Ectocarpus siliculosus</name>
    <name type="common">Brown alga</name>
    <name type="synonym">Conferva siliculosa</name>
    <dbReference type="NCBI Taxonomy" id="2880"/>
    <lineage>
        <taxon>Eukaryota</taxon>
        <taxon>Sar</taxon>
        <taxon>Stramenopiles</taxon>
        <taxon>Ochrophyta</taxon>
        <taxon>PX clade</taxon>
        <taxon>Phaeophyceae</taxon>
        <taxon>Ectocarpales</taxon>
        <taxon>Ectocarpaceae</taxon>
        <taxon>Ectocarpus</taxon>
    </lineage>
</organism>
<feature type="region of interest" description="Disordered" evidence="2">
    <location>
        <begin position="414"/>
        <end position="461"/>
    </location>
</feature>
<dbReference type="InParanoid" id="D7FHI7"/>
<evidence type="ECO:0000256" key="2">
    <source>
        <dbReference type="SAM" id="MobiDB-lite"/>
    </source>
</evidence>
<dbReference type="Gene3D" id="2.130.10.130">
    <property type="entry name" value="Integrin alpha, N-terminal"/>
    <property type="match status" value="1"/>
</dbReference>
<evidence type="ECO:0000313" key="3">
    <source>
        <dbReference type="EMBL" id="CBJ28549.1"/>
    </source>
</evidence>
<sequence>MAGQPARPPGSRRAWEAESWCLPAACCLLGLLTASSWVLSVEGAGTAAFEIGRRVDSDAEDVVVVFAADLDDDGDLDLLVGTYVEDWVRWYENEDGKGTFSEAVDVASGYGGAASIDVGDLNGDGSPDVVVAFQTTFQLTWFSNLYGLGEFSVGADIDTYEDGDQSRSVKVADLDGDGDLDVIMASKQGDRVTWYENTDGEATFAVGVDISTTADGAITLALADLDGDDDLDVISASVFSGLAWYENSNGSGAFSLGVSLEPADDPAGGKDVVTADIDGDGDIDIISASFDGNHTAGSFPDGRILWLENDGSGSFAEGRDVGLLDSARNVVAVDLDNDGDIDLVACDGVGGSIVWYENTDGTGNFSEAIDITTDVGVHSLIAVDLDGDGDIDIATANRDDGHVTWYENLLIEIEDDDGGGDATGTTATTSPTPAVAPSPDDVTTDPAADTGSSDSESADDLSTNEVLIAVVSTAASAMFLGLVKILWDRKRSGLDQEYPEQKI</sequence>
<dbReference type="PANTHER" id="PTHR44103">
    <property type="entry name" value="PROPROTEIN CONVERTASE P"/>
    <property type="match status" value="1"/>
</dbReference>
<protein>
    <submittedName>
        <fullName evidence="3">N/a</fullName>
    </submittedName>
</protein>
<dbReference type="eggNOG" id="ENOG502RX97">
    <property type="taxonomic scope" value="Eukaryota"/>
</dbReference>
<feature type="compositionally biased region" description="Low complexity" evidence="2">
    <location>
        <begin position="423"/>
        <end position="450"/>
    </location>
</feature>